<feature type="chain" id="PRO_5039019098" description="Lipoprotein" evidence="1">
    <location>
        <begin position="28"/>
        <end position="171"/>
    </location>
</feature>
<feature type="signal peptide" evidence="1">
    <location>
        <begin position="1"/>
        <end position="27"/>
    </location>
</feature>
<protein>
    <recommendedName>
        <fullName evidence="4">Lipoprotein</fullName>
    </recommendedName>
</protein>
<evidence type="ECO:0000256" key="1">
    <source>
        <dbReference type="SAM" id="SignalP"/>
    </source>
</evidence>
<dbReference type="AlphaFoldDB" id="A0A9D9IT14"/>
<dbReference type="PROSITE" id="PS51257">
    <property type="entry name" value="PROKAR_LIPOPROTEIN"/>
    <property type="match status" value="1"/>
</dbReference>
<evidence type="ECO:0000313" key="2">
    <source>
        <dbReference type="EMBL" id="MBO8478107.1"/>
    </source>
</evidence>
<accession>A0A9D9IT14</accession>
<evidence type="ECO:0000313" key="3">
    <source>
        <dbReference type="Proteomes" id="UP000823771"/>
    </source>
</evidence>
<reference evidence="2" key="2">
    <citation type="journal article" date="2021" name="PeerJ">
        <title>Extensive microbial diversity within the chicken gut microbiome revealed by metagenomics and culture.</title>
        <authorList>
            <person name="Gilroy R."/>
            <person name="Ravi A."/>
            <person name="Getino M."/>
            <person name="Pursley I."/>
            <person name="Horton D.L."/>
            <person name="Alikhan N.F."/>
            <person name="Baker D."/>
            <person name="Gharbi K."/>
            <person name="Hall N."/>
            <person name="Watson M."/>
            <person name="Adriaenssens E.M."/>
            <person name="Foster-Nyarko E."/>
            <person name="Jarju S."/>
            <person name="Secka A."/>
            <person name="Antonio M."/>
            <person name="Oren A."/>
            <person name="Chaudhuri R.R."/>
            <person name="La Ragione R."/>
            <person name="Hildebrand F."/>
            <person name="Pallen M.J."/>
        </authorList>
    </citation>
    <scope>NUCLEOTIDE SEQUENCE</scope>
    <source>
        <strain evidence="2">2478</strain>
    </source>
</reference>
<organism evidence="2 3">
    <name type="scientific">Candidatus Cryptobacteroides excrementipullorum</name>
    <dbReference type="NCBI Taxonomy" id="2840761"/>
    <lineage>
        <taxon>Bacteria</taxon>
        <taxon>Pseudomonadati</taxon>
        <taxon>Bacteroidota</taxon>
        <taxon>Bacteroidia</taxon>
        <taxon>Bacteroidales</taxon>
        <taxon>Candidatus Cryptobacteroides</taxon>
    </lineage>
</organism>
<comment type="caution">
    <text evidence="2">The sequence shown here is derived from an EMBL/GenBank/DDBJ whole genome shotgun (WGS) entry which is preliminary data.</text>
</comment>
<dbReference type="Proteomes" id="UP000823771">
    <property type="component" value="Unassembled WGS sequence"/>
</dbReference>
<proteinExistence type="predicted"/>
<name>A0A9D9IT14_9BACT</name>
<dbReference type="EMBL" id="JADILZ010000040">
    <property type="protein sequence ID" value="MBO8478107.1"/>
    <property type="molecule type" value="Genomic_DNA"/>
</dbReference>
<evidence type="ECO:0008006" key="4">
    <source>
        <dbReference type="Google" id="ProtNLM"/>
    </source>
</evidence>
<keyword evidence="1" id="KW-0732">Signal</keyword>
<gene>
    <name evidence="2" type="ORF">IAB80_04400</name>
</gene>
<reference evidence="2" key="1">
    <citation type="submission" date="2020-10" db="EMBL/GenBank/DDBJ databases">
        <authorList>
            <person name="Gilroy R."/>
        </authorList>
    </citation>
    <scope>NUCLEOTIDE SEQUENCE</scope>
    <source>
        <strain evidence="2">2478</strain>
    </source>
</reference>
<sequence>MRAFLKYRLPVALALVLAASCSPKVMPEPAGLPSSWISGVEGTCGAYGMRITFRSLSESCMLAVRRTGDGVRAQAVTWFGMSLFDVHVGKDGLSVNSCAAFLDRRPVLSVIGNTLRCVFMDGGRTAVKGGTTVTRRAGVVCTRVSLPDGRRVLSVKHRLSGMGMELEGLED</sequence>